<dbReference type="InterPro" id="IPR002469">
    <property type="entry name" value="Peptidase_S9B_N"/>
</dbReference>
<dbReference type="Gene3D" id="2.140.10.30">
    <property type="entry name" value="Dipeptidylpeptidase IV, N-terminal domain"/>
    <property type="match status" value="1"/>
</dbReference>
<protein>
    <submittedName>
        <fullName evidence="7">Dipeptidyl-peptidase-4</fullName>
    </submittedName>
</protein>
<keyword evidence="8" id="KW-1185">Reference proteome</keyword>
<feature type="domain" description="Peptidase S9 prolyl oligopeptidase catalytic" evidence="5">
    <location>
        <begin position="526"/>
        <end position="719"/>
    </location>
</feature>
<dbReference type="PANTHER" id="PTHR11731">
    <property type="entry name" value="PROTEASE FAMILY S9B,C DIPEPTIDYL-PEPTIDASE IV-RELATED"/>
    <property type="match status" value="1"/>
</dbReference>
<evidence type="ECO:0000256" key="1">
    <source>
        <dbReference type="ARBA" id="ARBA00022670"/>
    </source>
</evidence>
<keyword evidence="4" id="KW-0732">Signal</keyword>
<evidence type="ECO:0000256" key="2">
    <source>
        <dbReference type="ARBA" id="ARBA00022801"/>
    </source>
</evidence>
<dbReference type="STRING" id="684065.SAMN05421738_10975"/>
<reference evidence="8" key="1">
    <citation type="submission" date="2016-10" db="EMBL/GenBank/DDBJ databases">
        <authorList>
            <person name="Varghese N."/>
            <person name="Submissions S."/>
        </authorList>
    </citation>
    <scope>NUCLEOTIDE SEQUENCE [LARGE SCALE GENOMIC DNA]</scope>
    <source>
        <strain evidence="8">XJ109</strain>
    </source>
</reference>
<evidence type="ECO:0000256" key="4">
    <source>
        <dbReference type="SAM" id="SignalP"/>
    </source>
</evidence>
<dbReference type="EMBL" id="FOUZ01000009">
    <property type="protein sequence ID" value="SFN26637.1"/>
    <property type="molecule type" value="Genomic_DNA"/>
</dbReference>
<dbReference type="GO" id="GO:0008239">
    <property type="term" value="F:dipeptidyl-peptidase activity"/>
    <property type="evidence" value="ECO:0007669"/>
    <property type="project" value="TreeGrafter"/>
</dbReference>
<feature type="signal peptide" evidence="4">
    <location>
        <begin position="1"/>
        <end position="21"/>
    </location>
</feature>
<keyword evidence="1" id="KW-0645">Protease</keyword>
<dbReference type="InterPro" id="IPR050278">
    <property type="entry name" value="Serine_Prot_S9B/DPPIV"/>
</dbReference>
<dbReference type="InterPro" id="IPR029058">
    <property type="entry name" value="AB_hydrolase_fold"/>
</dbReference>
<dbReference type="GO" id="GO:0006508">
    <property type="term" value="P:proteolysis"/>
    <property type="evidence" value="ECO:0007669"/>
    <property type="project" value="UniProtKB-KW"/>
</dbReference>
<dbReference type="PANTHER" id="PTHR11731:SF193">
    <property type="entry name" value="DIPEPTIDYL PEPTIDASE 9"/>
    <property type="match status" value="1"/>
</dbReference>
<keyword evidence="3" id="KW-0325">Glycoprotein</keyword>
<evidence type="ECO:0000259" key="6">
    <source>
        <dbReference type="Pfam" id="PF00930"/>
    </source>
</evidence>
<accession>A0A1I4XLB8</accession>
<dbReference type="OrthoDB" id="9812921at2"/>
<dbReference type="Pfam" id="PF00930">
    <property type="entry name" value="DPPIV_N"/>
    <property type="match status" value="1"/>
</dbReference>
<dbReference type="AlphaFoldDB" id="A0A1I4XLB8"/>
<organism evidence="7 8">
    <name type="scientific">Algoriella xinjiangensis</name>
    <dbReference type="NCBI Taxonomy" id="684065"/>
    <lineage>
        <taxon>Bacteria</taxon>
        <taxon>Pseudomonadati</taxon>
        <taxon>Bacteroidota</taxon>
        <taxon>Flavobacteriia</taxon>
        <taxon>Flavobacteriales</taxon>
        <taxon>Weeksellaceae</taxon>
        <taxon>Algoriella</taxon>
    </lineage>
</organism>
<evidence type="ECO:0000259" key="5">
    <source>
        <dbReference type="Pfam" id="PF00326"/>
    </source>
</evidence>
<name>A0A1I4XLB8_9FLAO</name>
<feature type="domain" description="Dipeptidylpeptidase IV N-terminal" evidence="6">
    <location>
        <begin position="88"/>
        <end position="433"/>
    </location>
</feature>
<proteinExistence type="predicted"/>
<dbReference type="FunFam" id="3.40.50.1820:FF:000003">
    <property type="entry name" value="Dipeptidyl peptidase 4"/>
    <property type="match status" value="1"/>
</dbReference>
<gene>
    <name evidence="7" type="ORF">SAMN05421738_10975</name>
</gene>
<dbReference type="SUPFAM" id="SSF82171">
    <property type="entry name" value="DPP6 N-terminal domain-like"/>
    <property type="match status" value="1"/>
</dbReference>
<evidence type="ECO:0000313" key="7">
    <source>
        <dbReference type="EMBL" id="SFN26637.1"/>
    </source>
</evidence>
<dbReference type="Gene3D" id="3.40.50.1820">
    <property type="entry name" value="alpha/beta hydrolase"/>
    <property type="match status" value="1"/>
</dbReference>
<dbReference type="InterPro" id="IPR002471">
    <property type="entry name" value="Pept_S9_AS"/>
</dbReference>
<dbReference type="SUPFAM" id="SSF53474">
    <property type="entry name" value="alpha/beta-Hydrolases"/>
    <property type="match status" value="1"/>
</dbReference>
<dbReference type="RefSeq" id="WP_092908500.1">
    <property type="nucleotide sequence ID" value="NZ_FOUZ01000009.1"/>
</dbReference>
<dbReference type="Pfam" id="PF00326">
    <property type="entry name" value="Peptidase_S9"/>
    <property type="match status" value="1"/>
</dbReference>
<evidence type="ECO:0000313" key="8">
    <source>
        <dbReference type="Proteomes" id="UP000199149"/>
    </source>
</evidence>
<feature type="chain" id="PRO_5011756683" evidence="4">
    <location>
        <begin position="22"/>
        <end position="719"/>
    </location>
</feature>
<dbReference type="PROSITE" id="PS00708">
    <property type="entry name" value="PRO_ENDOPEP_SER"/>
    <property type="match status" value="1"/>
</dbReference>
<dbReference type="Proteomes" id="UP000199149">
    <property type="component" value="Unassembled WGS sequence"/>
</dbReference>
<sequence length="719" mass="81600">MKKIILSLAVFALSVCSFSQQITLEGIYGGKYRENSLYGVNSLNDGENYTVLTKEGLVKRSYASTLKKGEAADVVLVPGKFEGYEFSNNERYVLLQTNANQIYRHSFTAKFEVYDTQTKAKTLVFDGKGIQEPLFSPDASKVAFAFDNNLYIQDLKTNKVTQVTTDGKKNNIINGINDWVYEEEFGFVRNFDWNADGTSLAYVRFDESKVKEINIPIYYHNLYPEELRYKYPKAGQDNSEVSLHVFDTKNNATTNVDLGGVQNYYIPKIKFSTKANLLTVVTSNRHQNNVDVSFYDINTKKVNKLFTETNKAWIETDNLTVEFLADNSFLWTSERDGNNHIYHYADNGKLINQVTKGDWEVTNYYGYNPTNKTLYYQSNANNGKRISTERQISAISLDGKKSTMLTKNNGTNSAAFSKNFTYFINTFSSVTTPKTISLVESKSGKDLGVIVNNQPLKEKLNADNIGTKELFVLKTAAGNELNAYVIKPKDFDPNKKYPVLMYQYSGPGSQNVNNTYFNSNDYWHMMLAQEGYIVFCVDGRGTGYKGEEFKKQTYLQLGKYEVEDQIAAAKEIGNLPYVDKARIGIWGWSYGGFMASNVLFKGNDVFKAAIAVAPVTNWRYYDSVYTERFMRTPEENAAGYDDNSPINYANQLKGNFLLIHGSADDNVHPQNTFELSEALVQANKDFDMAIYTDKDHGIYGGNTRVQLYRKMTTFLKKNL</sequence>
<dbReference type="InterPro" id="IPR001375">
    <property type="entry name" value="Peptidase_S9_cat"/>
</dbReference>
<keyword evidence="2" id="KW-0378">Hydrolase</keyword>
<evidence type="ECO:0000256" key="3">
    <source>
        <dbReference type="ARBA" id="ARBA00023180"/>
    </source>
</evidence>
<dbReference type="GO" id="GO:0004252">
    <property type="term" value="F:serine-type endopeptidase activity"/>
    <property type="evidence" value="ECO:0007669"/>
    <property type="project" value="InterPro"/>
</dbReference>